<dbReference type="EMBL" id="GGEC01083312">
    <property type="protein sequence ID" value="MBX63796.1"/>
    <property type="molecule type" value="Transcribed_RNA"/>
</dbReference>
<name>A0A2P2Q9Y6_RHIMU</name>
<protein>
    <submittedName>
        <fullName evidence="2">Uncharacterized protein</fullName>
    </submittedName>
</protein>
<reference evidence="2" key="1">
    <citation type="submission" date="2018-02" db="EMBL/GenBank/DDBJ databases">
        <title>Rhizophora mucronata_Transcriptome.</title>
        <authorList>
            <person name="Meera S.P."/>
            <person name="Sreeshan A."/>
            <person name="Augustine A."/>
        </authorList>
    </citation>
    <scope>NUCLEOTIDE SEQUENCE</scope>
    <source>
        <tissue evidence="2">Leaf</tissue>
    </source>
</reference>
<dbReference type="AlphaFoldDB" id="A0A2P2Q9Y6"/>
<keyword evidence="1" id="KW-0472">Membrane</keyword>
<keyword evidence="1" id="KW-0812">Transmembrane</keyword>
<proteinExistence type="predicted"/>
<sequence>MCKMSFMRRLFFFLPKAKRRGWSITNLQFLLLFVLVLVWQL</sequence>
<accession>A0A2P2Q9Y6</accession>
<evidence type="ECO:0000256" key="1">
    <source>
        <dbReference type="SAM" id="Phobius"/>
    </source>
</evidence>
<organism evidence="2">
    <name type="scientific">Rhizophora mucronata</name>
    <name type="common">Asiatic mangrove</name>
    <dbReference type="NCBI Taxonomy" id="61149"/>
    <lineage>
        <taxon>Eukaryota</taxon>
        <taxon>Viridiplantae</taxon>
        <taxon>Streptophyta</taxon>
        <taxon>Embryophyta</taxon>
        <taxon>Tracheophyta</taxon>
        <taxon>Spermatophyta</taxon>
        <taxon>Magnoliopsida</taxon>
        <taxon>eudicotyledons</taxon>
        <taxon>Gunneridae</taxon>
        <taxon>Pentapetalae</taxon>
        <taxon>rosids</taxon>
        <taxon>fabids</taxon>
        <taxon>Malpighiales</taxon>
        <taxon>Rhizophoraceae</taxon>
        <taxon>Rhizophora</taxon>
    </lineage>
</organism>
<evidence type="ECO:0000313" key="2">
    <source>
        <dbReference type="EMBL" id="MBX63796.1"/>
    </source>
</evidence>
<feature type="transmembrane region" description="Helical" evidence="1">
    <location>
        <begin position="21"/>
        <end position="39"/>
    </location>
</feature>
<keyword evidence="1" id="KW-1133">Transmembrane helix</keyword>